<reference evidence="3" key="1">
    <citation type="journal article" date="2019" name="Int. J. Syst. Evol. Microbiol.">
        <title>The Global Catalogue of Microorganisms (GCM) 10K type strain sequencing project: providing services to taxonomists for standard genome sequencing and annotation.</title>
        <authorList>
            <consortium name="The Broad Institute Genomics Platform"/>
            <consortium name="The Broad Institute Genome Sequencing Center for Infectious Disease"/>
            <person name="Wu L."/>
            <person name="Ma J."/>
        </authorList>
    </citation>
    <scope>NUCLEOTIDE SEQUENCE [LARGE SCALE GENOMIC DNA]</scope>
    <source>
        <strain evidence="3">JCM 19173</strain>
    </source>
</reference>
<sequence>MLAHTLARLALPGGPLLVTVDEMERATPDDVRLLTACWRAACQQGAPLDLALAGRDDAPDWLSSLKLTAALSPQASVTTYTLDLLDEPGMALLVRNRLGPTDERFPGWLQARTGGQPLWAAQLIAHLRAGGALRFESGAWHFIPPPLESLPDTLRGLLEQRWPVGLDQPGAADLLDALAVSRTPLPLSALAAVTGLPGDDVQSRSPACGARGSYSCPSPVGRSRSPWPIRPWRTWAVSSSRTPGISSGTRASSSRCRTCTHAPGTPGRPRTHTPARLPKRPCRPPGTPTSPP</sequence>
<comment type="caution">
    <text evidence="2">The sequence shown here is derived from an EMBL/GenBank/DDBJ whole genome shotgun (WGS) entry which is preliminary data.</text>
</comment>
<proteinExistence type="predicted"/>
<feature type="region of interest" description="Disordered" evidence="1">
    <location>
        <begin position="202"/>
        <end position="224"/>
    </location>
</feature>
<gene>
    <name evidence="2" type="ORF">GCM10010844_43750</name>
</gene>
<feature type="compositionally biased region" description="Pro residues" evidence="1">
    <location>
        <begin position="283"/>
        <end position="292"/>
    </location>
</feature>
<dbReference type="Proteomes" id="UP000604341">
    <property type="component" value="Unassembled WGS sequence"/>
</dbReference>
<evidence type="ECO:0000313" key="2">
    <source>
        <dbReference type="EMBL" id="GGL20094.1"/>
    </source>
</evidence>
<evidence type="ECO:0000256" key="1">
    <source>
        <dbReference type="SAM" id="MobiDB-lite"/>
    </source>
</evidence>
<dbReference type="EMBL" id="BMPE01000036">
    <property type="protein sequence ID" value="GGL20094.1"/>
    <property type="molecule type" value="Genomic_DNA"/>
</dbReference>
<keyword evidence="3" id="KW-1185">Reference proteome</keyword>
<organism evidence="2 3">
    <name type="scientific">Deinococcus radiotolerans</name>
    <dbReference type="NCBI Taxonomy" id="1309407"/>
    <lineage>
        <taxon>Bacteria</taxon>
        <taxon>Thermotogati</taxon>
        <taxon>Deinococcota</taxon>
        <taxon>Deinococci</taxon>
        <taxon>Deinococcales</taxon>
        <taxon>Deinococcaceae</taxon>
        <taxon>Deinococcus</taxon>
    </lineage>
</organism>
<feature type="compositionally biased region" description="Basic residues" evidence="1">
    <location>
        <begin position="269"/>
        <end position="282"/>
    </location>
</feature>
<protein>
    <submittedName>
        <fullName evidence="2">Uncharacterized protein</fullName>
    </submittedName>
</protein>
<feature type="compositionally biased region" description="Polar residues" evidence="1">
    <location>
        <begin position="238"/>
        <end position="257"/>
    </location>
</feature>
<accession>A0ABQ2FRN4</accession>
<feature type="region of interest" description="Disordered" evidence="1">
    <location>
        <begin position="238"/>
        <end position="292"/>
    </location>
</feature>
<name>A0ABQ2FRN4_9DEIO</name>
<evidence type="ECO:0000313" key="3">
    <source>
        <dbReference type="Proteomes" id="UP000604341"/>
    </source>
</evidence>